<keyword evidence="1" id="KW-0732">Signal</keyword>
<dbReference type="KEGG" id="salh:HMF8227_00384"/>
<gene>
    <name evidence="2" type="ORF">HMF8227_00384</name>
</gene>
<accession>A0A2S2E0T1</accession>
<reference evidence="2 3" key="1">
    <citation type="submission" date="2018-05" db="EMBL/GenBank/DDBJ databases">
        <title>Salinimonas sp. HMF8227 Genome sequencing and assembly.</title>
        <authorList>
            <person name="Kang H."/>
            <person name="Kang J."/>
            <person name="Cha I."/>
            <person name="Kim H."/>
            <person name="Joh K."/>
        </authorList>
    </citation>
    <scope>NUCLEOTIDE SEQUENCE [LARGE SCALE GENOMIC DNA]</scope>
    <source>
        <strain evidence="2 3">HMF8227</strain>
    </source>
</reference>
<evidence type="ECO:0000256" key="1">
    <source>
        <dbReference type="SAM" id="SignalP"/>
    </source>
</evidence>
<feature type="signal peptide" evidence="1">
    <location>
        <begin position="1"/>
        <end position="18"/>
    </location>
</feature>
<evidence type="ECO:0000313" key="2">
    <source>
        <dbReference type="EMBL" id="AWL10890.1"/>
    </source>
</evidence>
<keyword evidence="3" id="KW-1185">Reference proteome</keyword>
<dbReference type="InterPro" id="IPR021307">
    <property type="entry name" value="DUF2884"/>
</dbReference>
<proteinExistence type="predicted"/>
<name>A0A2S2E0T1_9ALTE</name>
<dbReference type="Pfam" id="PF11101">
    <property type="entry name" value="DUF2884"/>
    <property type="match status" value="1"/>
</dbReference>
<dbReference type="Proteomes" id="UP000245728">
    <property type="component" value="Chromosome"/>
</dbReference>
<dbReference type="RefSeq" id="WP_109338574.1">
    <property type="nucleotide sequence ID" value="NZ_CP029347.1"/>
</dbReference>
<protein>
    <recommendedName>
        <fullName evidence="4">DUF2884 family protein</fullName>
    </recommendedName>
</protein>
<sequence>MRLMALTFIALMSSSALAHDSDCDLTLNGDVTLKQGTLTASLNNNQSLKLDGQQAWLDGQALDLNDDQQALLNQYHSESLTLAPKVADIALDALDLANDGVTLAFGELFGPDDDLVMDLTQQIGQLRSDVHQQFYAEDGSIRFESKNFDEKYLNREFEQKLENTIEDAVSRSVGKMMMKIGQQMISGESSPEEFEHQMENFGERLEVQMEQKAGLVEQRASQLCSDFRALDDLERRIQNQIPELNGLDLIELRGKRLK</sequence>
<evidence type="ECO:0000313" key="3">
    <source>
        <dbReference type="Proteomes" id="UP000245728"/>
    </source>
</evidence>
<dbReference type="OrthoDB" id="6397557at2"/>
<feature type="chain" id="PRO_5015490330" description="DUF2884 family protein" evidence="1">
    <location>
        <begin position="19"/>
        <end position="258"/>
    </location>
</feature>
<organism evidence="2 3">
    <name type="scientific">Saliniradius amylolyticus</name>
    <dbReference type="NCBI Taxonomy" id="2183582"/>
    <lineage>
        <taxon>Bacteria</taxon>
        <taxon>Pseudomonadati</taxon>
        <taxon>Pseudomonadota</taxon>
        <taxon>Gammaproteobacteria</taxon>
        <taxon>Alteromonadales</taxon>
        <taxon>Alteromonadaceae</taxon>
        <taxon>Saliniradius</taxon>
    </lineage>
</organism>
<dbReference type="EMBL" id="CP029347">
    <property type="protein sequence ID" value="AWL10890.1"/>
    <property type="molecule type" value="Genomic_DNA"/>
</dbReference>
<evidence type="ECO:0008006" key="4">
    <source>
        <dbReference type="Google" id="ProtNLM"/>
    </source>
</evidence>
<dbReference type="AlphaFoldDB" id="A0A2S2E0T1"/>